<feature type="transmembrane region" description="Helical" evidence="4">
    <location>
        <begin position="231"/>
        <end position="252"/>
    </location>
</feature>
<dbReference type="InterPro" id="IPR011701">
    <property type="entry name" value="MFS"/>
</dbReference>
<dbReference type="Proteomes" id="UP000094472">
    <property type="component" value="Unassembled WGS sequence"/>
</dbReference>
<feature type="transmembrane region" description="Helical" evidence="4">
    <location>
        <begin position="264"/>
        <end position="282"/>
    </location>
</feature>
<gene>
    <name evidence="5" type="ORF">AUC69_02190</name>
</gene>
<evidence type="ECO:0000256" key="3">
    <source>
        <dbReference type="ARBA" id="ARBA00023136"/>
    </source>
</evidence>
<evidence type="ECO:0000256" key="4">
    <source>
        <dbReference type="SAM" id="Phobius"/>
    </source>
</evidence>
<name>A0A1E3VR98_9HYPH</name>
<feature type="transmembrane region" description="Helical" evidence="4">
    <location>
        <begin position="95"/>
        <end position="117"/>
    </location>
</feature>
<evidence type="ECO:0000256" key="2">
    <source>
        <dbReference type="ARBA" id="ARBA00022989"/>
    </source>
</evidence>
<dbReference type="Pfam" id="PF07690">
    <property type="entry name" value="MFS_1"/>
    <property type="match status" value="1"/>
</dbReference>
<evidence type="ECO:0000256" key="1">
    <source>
        <dbReference type="ARBA" id="ARBA00022692"/>
    </source>
</evidence>
<dbReference type="InterPro" id="IPR036259">
    <property type="entry name" value="MFS_trans_sf"/>
</dbReference>
<evidence type="ECO:0000313" key="5">
    <source>
        <dbReference type="EMBL" id="ODR96049.1"/>
    </source>
</evidence>
<feature type="transmembrane region" description="Helical" evidence="4">
    <location>
        <begin position="163"/>
        <end position="181"/>
    </location>
</feature>
<keyword evidence="3 4" id="KW-0472">Membrane</keyword>
<sequence length="401" mass="41406">MAYFRSKTVNLLNLHYAIHAFALSGGGAFFAVYLLKTGVSVPWVLATFALILAGRFIVRPIVVPIAVRTGMRAIVVAGACITALEYPILAEVEGLGPPLFVLCVVAAIGDALYWSGFHAYYAALGSHENRGSEVGAREALAALAGIVNPVITGWVLVAYGPQWAFGITGAILLLGTLPLLFTPDVAVPRRTQGAYRAAVPSIKLFMADGWISAGYFFVWEIALFVTLGESFVAFGGALALAALAGAVGGLVLGRLIDTGHGRKAVVYAIGALVVTTLLRAVAPGHVGLAVVANALGALVVCLYMPTLMTAVYSQAKKSACTLRFHVATEGGWDAGGAAGCLVAALLAGAGVPLGVSILLPLIGAAASFVQLRRYYATHPVLKPVAVDPLAQNAIVNLSEGA</sequence>
<organism evidence="5 6">
    <name type="scientific">Methyloceanibacter superfactus</name>
    <dbReference type="NCBI Taxonomy" id="1774969"/>
    <lineage>
        <taxon>Bacteria</taxon>
        <taxon>Pseudomonadati</taxon>
        <taxon>Pseudomonadota</taxon>
        <taxon>Alphaproteobacteria</taxon>
        <taxon>Hyphomicrobiales</taxon>
        <taxon>Hyphomicrobiaceae</taxon>
        <taxon>Methyloceanibacter</taxon>
    </lineage>
</organism>
<keyword evidence="2 4" id="KW-1133">Transmembrane helix</keyword>
<evidence type="ECO:0008006" key="7">
    <source>
        <dbReference type="Google" id="ProtNLM"/>
    </source>
</evidence>
<feature type="transmembrane region" description="Helical" evidence="4">
    <location>
        <begin position="138"/>
        <end position="157"/>
    </location>
</feature>
<comment type="caution">
    <text evidence="5">The sequence shown here is derived from an EMBL/GenBank/DDBJ whole genome shotgun (WGS) entry which is preliminary data.</text>
</comment>
<keyword evidence="1 4" id="KW-0812">Transmembrane</keyword>
<feature type="transmembrane region" description="Helical" evidence="4">
    <location>
        <begin position="70"/>
        <end position="89"/>
    </location>
</feature>
<dbReference type="Gene3D" id="1.20.1250.20">
    <property type="entry name" value="MFS general substrate transporter like domains"/>
    <property type="match status" value="1"/>
</dbReference>
<dbReference type="AlphaFoldDB" id="A0A1E3VR98"/>
<reference evidence="5 6" key="1">
    <citation type="journal article" date="2016" name="Environ. Microbiol.">
        <title>New Methyloceanibacter diversity from North Sea sediments includes methanotroph containing solely the soluble methane monooxygenase.</title>
        <authorList>
            <person name="Vekeman B."/>
            <person name="Kerckhof F.M."/>
            <person name="Cremers G."/>
            <person name="de Vos P."/>
            <person name="Vandamme P."/>
            <person name="Boon N."/>
            <person name="Op den Camp H.J."/>
            <person name="Heylen K."/>
        </authorList>
    </citation>
    <scope>NUCLEOTIDE SEQUENCE [LARGE SCALE GENOMIC DNA]</scope>
    <source>
        <strain evidence="5 6">R-67175</strain>
    </source>
</reference>
<feature type="transmembrane region" description="Helical" evidence="4">
    <location>
        <begin position="202"/>
        <end position="225"/>
    </location>
</feature>
<dbReference type="RefSeq" id="WP_069442597.1">
    <property type="nucleotide sequence ID" value="NZ_LPWF01000033.1"/>
</dbReference>
<dbReference type="EMBL" id="LPWF01000033">
    <property type="protein sequence ID" value="ODR96049.1"/>
    <property type="molecule type" value="Genomic_DNA"/>
</dbReference>
<feature type="transmembrane region" description="Helical" evidence="4">
    <location>
        <begin position="288"/>
        <end position="312"/>
    </location>
</feature>
<dbReference type="GO" id="GO:0022857">
    <property type="term" value="F:transmembrane transporter activity"/>
    <property type="evidence" value="ECO:0007669"/>
    <property type="project" value="InterPro"/>
</dbReference>
<feature type="transmembrane region" description="Helical" evidence="4">
    <location>
        <begin position="12"/>
        <end position="35"/>
    </location>
</feature>
<feature type="transmembrane region" description="Helical" evidence="4">
    <location>
        <begin position="41"/>
        <end position="58"/>
    </location>
</feature>
<dbReference type="OrthoDB" id="7262016at2"/>
<accession>A0A1E3VR98</accession>
<dbReference type="SUPFAM" id="SSF103473">
    <property type="entry name" value="MFS general substrate transporter"/>
    <property type="match status" value="1"/>
</dbReference>
<dbReference type="STRING" id="1774969.AUC69_02190"/>
<evidence type="ECO:0000313" key="6">
    <source>
        <dbReference type="Proteomes" id="UP000094472"/>
    </source>
</evidence>
<proteinExistence type="predicted"/>
<keyword evidence="6" id="KW-1185">Reference proteome</keyword>
<protein>
    <recommendedName>
        <fullName evidence="7">Major facilitator superfamily (MFS) profile domain-containing protein</fullName>
    </recommendedName>
</protein>